<gene>
    <name evidence="2" type="ORF">IV203_013810</name>
</gene>
<dbReference type="InterPro" id="IPR001214">
    <property type="entry name" value="SET_dom"/>
</dbReference>
<name>A0A9K3M7J0_9STRA</name>
<organism evidence="2 3">
    <name type="scientific">Nitzschia inconspicua</name>
    <dbReference type="NCBI Taxonomy" id="303405"/>
    <lineage>
        <taxon>Eukaryota</taxon>
        <taxon>Sar</taxon>
        <taxon>Stramenopiles</taxon>
        <taxon>Ochrophyta</taxon>
        <taxon>Bacillariophyta</taxon>
        <taxon>Bacillariophyceae</taxon>
        <taxon>Bacillariophycidae</taxon>
        <taxon>Bacillariales</taxon>
        <taxon>Bacillariaceae</taxon>
        <taxon>Nitzschia</taxon>
    </lineage>
</organism>
<dbReference type="EMBL" id="JAGRRH010000001">
    <property type="protein sequence ID" value="KAG7374715.1"/>
    <property type="molecule type" value="Genomic_DNA"/>
</dbReference>
<evidence type="ECO:0000313" key="3">
    <source>
        <dbReference type="Proteomes" id="UP000693970"/>
    </source>
</evidence>
<keyword evidence="3" id="KW-1185">Reference proteome</keyword>
<keyword evidence="2" id="KW-0808">Transferase</keyword>
<sequence length="437" mass="50128">MIVASLDRTKTEWTETVLQLPRLRSWYELGIIVSVFHYLRCATLTTAFLQPLSQRSFHQNILYSTVIQNSYNPVQDDGKSKTFLQWMYDVKDCQGDIDAVQLLTKNGCRGLYAAQDIDQGDYIFAVPFSSALLIEKEETSDVERGYKFLQLEQELKQHPDYTHEWKPYLDMLPSRSDSAVFDATPDFWSHGQIEQLELPLCIDQILEKRKSIETMAIKRGVDVSDLQFATWLVNSRAVTIIDNADNENIDDEMINEYLGYDTTMDEEDDEDDDEGSALSTTCVLVPLMDMINHSSKDFNTMLSVMGNSEDENQIDDKDDNGIEEQLFYTVVASRDIVEGEELLISYGSQEDSSLELLLHYGFVPEHNPYDVDFIAWSGAVDEMPSCWSTSLQDDEERLEQLILSNSNSVELTILKFRIRMKKAFDDYQTLVATRRGP</sequence>
<comment type="caution">
    <text evidence="2">The sequence shown here is derived from an EMBL/GenBank/DDBJ whole genome shotgun (WGS) entry which is preliminary data.</text>
</comment>
<feature type="domain" description="SET" evidence="1">
    <location>
        <begin position="90"/>
        <end position="347"/>
    </location>
</feature>
<dbReference type="AlphaFoldDB" id="A0A9K3M7J0"/>
<proteinExistence type="predicted"/>
<dbReference type="OrthoDB" id="441812at2759"/>
<dbReference type="PANTHER" id="PTHR13271:SF151">
    <property type="entry name" value="SET DOMAIN-CONTAINING PROTEIN 4"/>
    <property type="match status" value="1"/>
</dbReference>
<dbReference type="CDD" id="cd10527">
    <property type="entry name" value="SET_LSMT"/>
    <property type="match status" value="1"/>
</dbReference>
<dbReference type="PANTHER" id="PTHR13271">
    <property type="entry name" value="UNCHARACTERIZED PUTATIVE METHYLTRANSFERASE"/>
    <property type="match status" value="1"/>
</dbReference>
<protein>
    <submittedName>
        <fullName evidence="2">SET methyltransferase domain containing protein</fullName>
    </submittedName>
</protein>
<dbReference type="Proteomes" id="UP000693970">
    <property type="component" value="Unassembled WGS sequence"/>
</dbReference>
<evidence type="ECO:0000313" key="2">
    <source>
        <dbReference type="EMBL" id="KAG7374715.1"/>
    </source>
</evidence>
<dbReference type="GO" id="GO:0032259">
    <property type="term" value="P:methylation"/>
    <property type="evidence" value="ECO:0007669"/>
    <property type="project" value="UniProtKB-KW"/>
</dbReference>
<reference evidence="2" key="2">
    <citation type="submission" date="2021-04" db="EMBL/GenBank/DDBJ databases">
        <authorList>
            <person name="Podell S."/>
        </authorList>
    </citation>
    <scope>NUCLEOTIDE SEQUENCE</scope>
    <source>
        <strain evidence="2">Hildebrandi</strain>
    </source>
</reference>
<keyword evidence="2" id="KW-0489">Methyltransferase</keyword>
<reference evidence="2" key="1">
    <citation type="journal article" date="2021" name="Sci. Rep.">
        <title>Diploid genomic architecture of Nitzschia inconspicua, an elite biomass production diatom.</title>
        <authorList>
            <person name="Oliver A."/>
            <person name="Podell S."/>
            <person name="Pinowska A."/>
            <person name="Traller J.C."/>
            <person name="Smith S.R."/>
            <person name="McClure R."/>
            <person name="Beliaev A."/>
            <person name="Bohutskyi P."/>
            <person name="Hill E.A."/>
            <person name="Rabines A."/>
            <person name="Zheng H."/>
            <person name="Allen L.Z."/>
            <person name="Kuo A."/>
            <person name="Grigoriev I.V."/>
            <person name="Allen A.E."/>
            <person name="Hazlebeck D."/>
            <person name="Allen E.E."/>
        </authorList>
    </citation>
    <scope>NUCLEOTIDE SEQUENCE</scope>
    <source>
        <strain evidence="2">Hildebrandi</strain>
    </source>
</reference>
<dbReference type="GO" id="GO:0016279">
    <property type="term" value="F:protein-lysine N-methyltransferase activity"/>
    <property type="evidence" value="ECO:0007669"/>
    <property type="project" value="TreeGrafter"/>
</dbReference>
<dbReference type="Pfam" id="PF00856">
    <property type="entry name" value="SET"/>
    <property type="match status" value="1"/>
</dbReference>
<dbReference type="InterPro" id="IPR050600">
    <property type="entry name" value="SETD3_SETD6_MTase"/>
</dbReference>
<evidence type="ECO:0000259" key="1">
    <source>
        <dbReference type="PROSITE" id="PS50280"/>
    </source>
</evidence>
<dbReference type="PROSITE" id="PS50280">
    <property type="entry name" value="SET"/>
    <property type="match status" value="1"/>
</dbReference>
<accession>A0A9K3M7J0</accession>